<dbReference type="Proteomes" id="UP000230646">
    <property type="component" value="Unassembled WGS sequence"/>
</dbReference>
<dbReference type="EMBL" id="PFKO01000227">
    <property type="protein sequence ID" value="PIY32382.1"/>
    <property type="molecule type" value="Genomic_DNA"/>
</dbReference>
<name>A0A2M7PPW1_9BACT</name>
<protein>
    <submittedName>
        <fullName evidence="1">Uncharacterized protein</fullName>
    </submittedName>
</protein>
<proteinExistence type="predicted"/>
<evidence type="ECO:0000313" key="2">
    <source>
        <dbReference type="Proteomes" id="UP000230646"/>
    </source>
</evidence>
<reference evidence="1 2" key="1">
    <citation type="submission" date="2017-09" db="EMBL/GenBank/DDBJ databases">
        <title>Depth-based differentiation of microbial function through sediment-hosted aquifers and enrichment of novel symbionts in the deep terrestrial subsurface.</title>
        <authorList>
            <person name="Probst A.J."/>
            <person name="Ladd B."/>
            <person name="Jarett J.K."/>
            <person name="Geller-Mcgrath D.E."/>
            <person name="Sieber C.M."/>
            <person name="Emerson J.B."/>
            <person name="Anantharaman K."/>
            <person name="Thomas B.C."/>
            <person name="Malmstrom R."/>
            <person name="Stieglmeier M."/>
            <person name="Klingl A."/>
            <person name="Woyke T."/>
            <person name="Ryan C.M."/>
            <person name="Banfield J.F."/>
        </authorList>
    </citation>
    <scope>NUCLEOTIDE SEQUENCE [LARGE SCALE GENOMIC DNA]</scope>
    <source>
        <strain evidence="1">CG_4_10_14_3_um_filter_34_13</strain>
    </source>
</reference>
<accession>A0A2M7PPW1</accession>
<dbReference type="RefSeq" id="WP_406607665.1">
    <property type="nucleotide sequence ID" value="NZ_PFKO01000227.1"/>
</dbReference>
<dbReference type="AlphaFoldDB" id="A0A2M7PPW1"/>
<gene>
    <name evidence="1" type="ORF">COZ07_05875</name>
</gene>
<sequence>MLYLSQRDDRWKNIKLGSCNVTIGSDGCKITSLGMLAEKYPNDVNNRFKGHYLSGCLVADATIPSVMPELEYKKGAYPCIAEVKVPVGQHFVVDLGNGYIVDPWTGKEIKNPYVKLNNRWYVPKGGTMADINWQERYDAEVVKNYKLTVDGRNKDARIAVLEAEVKAAKDERDAYKKQLENYECPKCPSIEESEVVKNWLVKLYEEIKAWIFKKR</sequence>
<comment type="caution">
    <text evidence="1">The sequence shown here is derived from an EMBL/GenBank/DDBJ whole genome shotgun (WGS) entry which is preliminary data.</text>
</comment>
<evidence type="ECO:0000313" key="1">
    <source>
        <dbReference type="EMBL" id="PIY32382.1"/>
    </source>
</evidence>
<organism evidence="1 2">
    <name type="scientific">Candidatus Infernicultor aquiphilus</name>
    <dbReference type="NCBI Taxonomy" id="1805029"/>
    <lineage>
        <taxon>Bacteria</taxon>
        <taxon>Pseudomonadati</taxon>
        <taxon>Atribacterota</taxon>
        <taxon>Candidatus Phoenicimicrobiia</taxon>
        <taxon>Candidatus Pheonicimicrobiales</taxon>
        <taxon>Candidatus Phoenicimicrobiaceae</taxon>
        <taxon>Candidatus Infernicultor</taxon>
    </lineage>
</organism>